<keyword evidence="2" id="KW-1133">Transmembrane helix</keyword>
<sequence>MENRSHALIAGVFTLSLLLAVVASLWWFGGKREVTRDYIVVARQNVTGLGPQGQVRYRGIGVGKVQSITLDPKDPRNIFVRISVNENVPVTRGTTAKLDYQGITGIAYVLLEDTGGDPTPLLGNADNPPRIAMQTSLIEELSQVGGEAMRQARDLLTSMNLLLGGENRQHLTSALASADNGARDVAQVAAQLRQLLSPENVRALSVSLNRLESASAEAAPLVADARATLASVKASSDKLDRALGDASSGGAGALPARVNEVLTDLATTSRQLNRVLQQLESSPQSLVFGPPAAAPGPGEAGFVAPPLRQTP</sequence>
<keyword evidence="2" id="KW-0812">Transmembrane</keyword>
<accession>A0A6L5JS70</accession>
<evidence type="ECO:0000256" key="2">
    <source>
        <dbReference type="SAM" id="Phobius"/>
    </source>
</evidence>
<dbReference type="PANTHER" id="PTHR36698:SF2">
    <property type="entry name" value="MCE_MLAD DOMAIN-CONTAINING PROTEIN"/>
    <property type="match status" value="1"/>
</dbReference>
<evidence type="ECO:0000313" key="5">
    <source>
        <dbReference type="Proteomes" id="UP000480275"/>
    </source>
</evidence>
<reference evidence="4 5" key="1">
    <citation type="submission" date="2019-10" db="EMBL/GenBank/DDBJ databases">
        <title>Whole-genome sequence of the purple nonsulfur photosynthetic bacterium Rhodocyclus tenuis.</title>
        <authorList>
            <person name="Kyndt J.A."/>
            <person name="Meyer T.E."/>
        </authorList>
    </citation>
    <scope>NUCLEOTIDE SEQUENCE [LARGE SCALE GENOMIC DNA]</scope>
    <source>
        <strain evidence="4 5">DSM 110</strain>
    </source>
</reference>
<keyword evidence="2" id="KW-0472">Membrane</keyword>
<evidence type="ECO:0000259" key="3">
    <source>
        <dbReference type="Pfam" id="PF02470"/>
    </source>
</evidence>
<feature type="region of interest" description="Disordered" evidence="1">
    <location>
        <begin position="283"/>
        <end position="311"/>
    </location>
</feature>
<comment type="caution">
    <text evidence="4">The sequence shown here is derived from an EMBL/GenBank/DDBJ whole genome shotgun (WGS) entry which is preliminary data.</text>
</comment>
<evidence type="ECO:0000313" key="4">
    <source>
        <dbReference type="EMBL" id="MQY50297.1"/>
    </source>
</evidence>
<dbReference type="PANTHER" id="PTHR36698">
    <property type="entry name" value="BLL5892 PROTEIN"/>
    <property type="match status" value="1"/>
</dbReference>
<evidence type="ECO:0000256" key="1">
    <source>
        <dbReference type="SAM" id="MobiDB-lite"/>
    </source>
</evidence>
<feature type="domain" description="Mce/MlaD" evidence="3">
    <location>
        <begin position="39"/>
        <end position="112"/>
    </location>
</feature>
<dbReference type="OrthoDB" id="5294672at2"/>
<dbReference type="Pfam" id="PF02470">
    <property type="entry name" value="MlaD"/>
    <property type="match status" value="1"/>
</dbReference>
<organism evidence="4 5">
    <name type="scientific">Rhodocyclus tenuis</name>
    <name type="common">Rhodospirillum tenue</name>
    <dbReference type="NCBI Taxonomy" id="1066"/>
    <lineage>
        <taxon>Bacteria</taxon>
        <taxon>Pseudomonadati</taxon>
        <taxon>Pseudomonadota</taxon>
        <taxon>Betaproteobacteria</taxon>
        <taxon>Rhodocyclales</taxon>
        <taxon>Rhodocyclaceae</taxon>
        <taxon>Rhodocyclus</taxon>
    </lineage>
</organism>
<name>A0A6L5JS70_RHOTE</name>
<protein>
    <submittedName>
        <fullName evidence="4">MCE family protein</fullName>
    </submittedName>
</protein>
<dbReference type="Proteomes" id="UP000480275">
    <property type="component" value="Unassembled WGS sequence"/>
</dbReference>
<feature type="transmembrane region" description="Helical" evidence="2">
    <location>
        <begin position="7"/>
        <end position="28"/>
    </location>
</feature>
<gene>
    <name evidence="4" type="ORF">GHK24_00665</name>
</gene>
<proteinExistence type="predicted"/>
<dbReference type="EMBL" id="WIXJ01000001">
    <property type="protein sequence ID" value="MQY50297.1"/>
    <property type="molecule type" value="Genomic_DNA"/>
</dbReference>
<feature type="compositionally biased region" description="Low complexity" evidence="1">
    <location>
        <begin position="287"/>
        <end position="311"/>
    </location>
</feature>
<dbReference type="InterPro" id="IPR003399">
    <property type="entry name" value="Mce/MlaD"/>
</dbReference>
<dbReference type="AlphaFoldDB" id="A0A6L5JS70"/>